<dbReference type="InterPro" id="IPR015330">
    <property type="entry name" value="DNA_primase/pol_bifunc_N"/>
</dbReference>
<evidence type="ECO:0000313" key="3">
    <source>
        <dbReference type="Proteomes" id="UP000216311"/>
    </source>
</evidence>
<organism evidence="2 3">
    <name type="scientific">Enemella dayhoffiae</name>
    <dbReference type="NCBI Taxonomy" id="2016507"/>
    <lineage>
        <taxon>Bacteria</taxon>
        <taxon>Bacillati</taxon>
        <taxon>Actinomycetota</taxon>
        <taxon>Actinomycetes</taxon>
        <taxon>Propionibacteriales</taxon>
        <taxon>Propionibacteriaceae</taxon>
        <taxon>Enemella</taxon>
    </lineage>
</organism>
<evidence type="ECO:0000259" key="1">
    <source>
        <dbReference type="SMART" id="SM00943"/>
    </source>
</evidence>
<comment type="caution">
    <text evidence="2">The sequence shown here is derived from an EMBL/GenBank/DDBJ whole genome shotgun (WGS) entry which is preliminary data.</text>
</comment>
<accession>A0A255GMJ1</accession>
<dbReference type="EMBL" id="NMVQ01000047">
    <property type="protein sequence ID" value="OYO16612.1"/>
    <property type="molecule type" value="Genomic_DNA"/>
</dbReference>
<protein>
    <recommendedName>
        <fullName evidence="1">DNA primase/polymerase bifunctional N-terminal domain-containing protein</fullName>
    </recommendedName>
</protein>
<feature type="domain" description="DNA primase/polymerase bifunctional N-terminal" evidence="1">
    <location>
        <begin position="50"/>
        <end position="206"/>
    </location>
</feature>
<dbReference type="AlphaFoldDB" id="A0A255GMJ1"/>
<reference evidence="2 3" key="1">
    <citation type="submission" date="2017-07" db="EMBL/GenBank/DDBJ databases">
        <title>Draft whole genome sequences of clinical Proprionibacteriaceae strains.</title>
        <authorList>
            <person name="Bernier A.-M."/>
            <person name="Bernard K."/>
            <person name="Domingo M.-C."/>
        </authorList>
    </citation>
    <scope>NUCLEOTIDE SEQUENCE [LARGE SCALE GENOMIC DNA]</scope>
    <source>
        <strain evidence="2 3">NML 130396</strain>
    </source>
</reference>
<dbReference type="RefSeq" id="WP_094365499.1">
    <property type="nucleotide sequence ID" value="NZ_NMVQ01000047.1"/>
</dbReference>
<dbReference type="CDD" id="cd04859">
    <property type="entry name" value="Prim_Pol"/>
    <property type="match status" value="1"/>
</dbReference>
<dbReference type="SUPFAM" id="SSF56747">
    <property type="entry name" value="Prim-pol domain"/>
    <property type="match status" value="1"/>
</dbReference>
<evidence type="ECO:0000313" key="2">
    <source>
        <dbReference type="EMBL" id="OYO16612.1"/>
    </source>
</evidence>
<dbReference type="SMART" id="SM00943">
    <property type="entry name" value="Prim-Pol"/>
    <property type="match status" value="1"/>
</dbReference>
<name>A0A255GMJ1_9ACTN</name>
<dbReference type="Proteomes" id="UP000216311">
    <property type="component" value="Unassembled WGS sequence"/>
</dbReference>
<sequence length="206" mass="22629">MTATIANTETRIVDAMRADDWGTVDALTAELDRLQHLQPVQPVTPLGASALWYAQQGIPVFPCWPPGTRDHAGNPRDKQPMTRSGFKQATLDPAQITDWWTRCPDANVALATGHRMDVVDLDGPEAIHAWGELADRPEVVAVVKTPRPGGWHLWVPVSGRGNRANMLPHVDYRGIGGYVLAPPSRVVETGYQGRYRFTRPPLGGAR</sequence>
<proteinExistence type="predicted"/>
<dbReference type="Pfam" id="PF09250">
    <property type="entry name" value="Prim-Pol"/>
    <property type="match status" value="1"/>
</dbReference>
<keyword evidence="3" id="KW-1185">Reference proteome</keyword>
<dbReference type="OrthoDB" id="3218228at2"/>
<gene>
    <name evidence="2" type="ORF">CGZ93_17790</name>
</gene>